<feature type="region of interest" description="Disordered" evidence="2">
    <location>
        <begin position="79"/>
        <end position="132"/>
    </location>
</feature>
<keyword evidence="4" id="KW-1185">Reference proteome</keyword>
<keyword evidence="1" id="KW-0175">Coiled coil</keyword>
<evidence type="ECO:0000313" key="3">
    <source>
        <dbReference type="EMBL" id="KAF1911931.1"/>
    </source>
</evidence>
<feature type="coiled-coil region" evidence="1">
    <location>
        <begin position="275"/>
        <end position="302"/>
    </location>
</feature>
<organism evidence="3 4">
    <name type="scientific">Ampelomyces quisqualis</name>
    <name type="common">Powdery mildew agent</name>
    <dbReference type="NCBI Taxonomy" id="50730"/>
    <lineage>
        <taxon>Eukaryota</taxon>
        <taxon>Fungi</taxon>
        <taxon>Dikarya</taxon>
        <taxon>Ascomycota</taxon>
        <taxon>Pezizomycotina</taxon>
        <taxon>Dothideomycetes</taxon>
        <taxon>Pleosporomycetidae</taxon>
        <taxon>Pleosporales</taxon>
        <taxon>Pleosporineae</taxon>
        <taxon>Phaeosphaeriaceae</taxon>
        <taxon>Ampelomyces</taxon>
    </lineage>
</organism>
<feature type="compositionally biased region" description="Low complexity" evidence="2">
    <location>
        <begin position="515"/>
        <end position="529"/>
    </location>
</feature>
<feature type="region of interest" description="Disordered" evidence="2">
    <location>
        <begin position="1"/>
        <end position="23"/>
    </location>
</feature>
<protein>
    <submittedName>
        <fullName evidence="3">Uncharacterized protein</fullName>
    </submittedName>
</protein>
<feature type="compositionally biased region" description="Low complexity" evidence="2">
    <location>
        <begin position="462"/>
        <end position="505"/>
    </location>
</feature>
<accession>A0A6A5Q8B0</accession>
<reference evidence="3" key="1">
    <citation type="journal article" date="2020" name="Stud. Mycol.">
        <title>101 Dothideomycetes genomes: a test case for predicting lifestyles and emergence of pathogens.</title>
        <authorList>
            <person name="Haridas S."/>
            <person name="Albert R."/>
            <person name="Binder M."/>
            <person name="Bloem J."/>
            <person name="Labutti K."/>
            <person name="Salamov A."/>
            <person name="Andreopoulos B."/>
            <person name="Baker S."/>
            <person name="Barry K."/>
            <person name="Bills G."/>
            <person name="Bluhm B."/>
            <person name="Cannon C."/>
            <person name="Castanera R."/>
            <person name="Culley D."/>
            <person name="Daum C."/>
            <person name="Ezra D."/>
            <person name="Gonzalez J."/>
            <person name="Henrissat B."/>
            <person name="Kuo A."/>
            <person name="Liang C."/>
            <person name="Lipzen A."/>
            <person name="Lutzoni F."/>
            <person name="Magnuson J."/>
            <person name="Mondo S."/>
            <person name="Nolan M."/>
            <person name="Ohm R."/>
            <person name="Pangilinan J."/>
            <person name="Park H.-J."/>
            <person name="Ramirez L."/>
            <person name="Alfaro M."/>
            <person name="Sun H."/>
            <person name="Tritt A."/>
            <person name="Yoshinaga Y."/>
            <person name="Zwiers L.-H."/>
            <person name="Turgeon B."/>
            <person name="Goodwin S."/>
            <person name="Spatafora J."/>
            <person name="Crous P."/>
            <person name="Grigoriev I."/>
        </authorList>
    </citation>
    <scope>NUCLEOTIDE SEQUENCE</scope>
    <source>
        <strain evidence="3">HMLAC05119</strain>
    </source>
</reference>
<feature type="compositionally biased region" description="Low complexity" evidence="2">
    <location>
        <begin position="1"/>
        <end position="18"/>
    </location>
</feature>
<dbReference type="Proteomes" id="UP000800096">
    <property type="component" value="Unassembled WGS sequence"/>
</dbReference>
<name>A0A6A5Q8B0_AMPQU</name>
<proteinExistence type="predicted"/>
<evidence type="ECO:0000256" key="1">
    <source>
        <dbReference type="SAM" id="Coils"/>
    </source>
</evidence>
<evidence type="ECO:0000313" key="4">
    <source>
        <dbReference type="Proteomes" id="UP000800096"/>
    </source>
</evidence>
<dbReference type="OrthoDB" id="3905365at2759"/>
<feature type="region of interest" description="Disordered" evidence="2">
    <location>
        <begin position="356"/>
        <end position="542"/>
    </location>
</feature>
<evidence type="ECO:0000256" key="2">
    <source>
        <dbReference type="SAM" id="MobiDB-lite"/>
    </source>
</evidence>
<dbReference type="AlphaFoldDB" id="A0A6A5Q8B0"/>
<gene>
    <name evidence="3" type="ORF">BDU57DRAFT_542548</name>
</gene>
<feature type="compositionally biased region" description="Low complexity" evidence="2">
    <location>
        <begin position="121"/>
        <end position="132"/>
    </location>
</feature>
<sequence>MDAPDSSTPRSTTTETPPLLKAAKDKTCPFCGQAFTSSSLGRHLDLYIRPKNPKPADGIHVVDEIRRLRGGITRRQAKSGVSLCTQDDGDSAAEDAAAPRAKTPARRRDGGKARRAPRHVTSTAQASEAAETARATEMALRELLQSVRAASAKACGAALFDFDPCTLSFPALCLHMLPPPPTLFSPTPFPSAESWSTTPPGQQQLDALNKLVRERLLRQRHVTRADASAPLPTPPLFDPDPQKLFCHMADAFSHWMRHSERTRQEYWQTEILRCYARADDRRRDAEAQLEQARREIDRLKANGGAAGAAAVSPITINLGTGPTTELGAHGIDFRNWDYDRLIDKWRAVVRQSKATHASGLAAQRPLPGPPASTAAVNQPRQASPVKVEGLPFTAPPTVVDEPGSDQIDAQGDDDDDEDVGLDQHTPPEDHSMNEHHPQPLRPRRQHQQHMPLQPTSLHHTHQAQAHMQNQMHVSQAQAQAQAQLHAQANAQAHAQAQAWAAARQHMNQSRNQNFSPHQHQQLSSHPQHISRMDSAASSRRPSVQLMDPHAINPSAVNPMQGGMTMATGMEGIQTHQDQFLGMDMGLTANFVGQNDQGLDMGS</sequence>
<dbReference type="EMBL" id="ML979141">
    <property type="protein sequence ID" value="KAF1911931.1"/>
    <property type="molecule type" value="Genomic_DNA"/>
</dbReference>
<feature type="compositionally biased region" description="Basic and acidic residues" evidence="2">
    <location>
        <begin position="425"/>
        <end position="437"/>
    </location>
</feature>
<feature type="compositionally biased region" description="Acidic residues" evidence="2">
    <location>
        <begin position="410"/>
        <end position="420"/>
    </location>
</feature>